<keyword evidence="2" id="KW-1015">Disulfide bond</keyword>
<feature type="domain" description="CUB" evidence="4">
    <location>
        <begin position="3"/>
        <end position="73"/>
    </location>
</feature>
<comment type="caution">
    <text evidence="5">The sequence shown here is derived from an EMBL/GenBank/DDBJ whole genome shotgun (WGS) entry which is preliminary data.</text>
</comment>
<gene>
    <name evidence="5" type="ORF">DAT39_012250</name>
</gene>
<dbReference type="EMBL" id="QNUK01000213">
    <property type="protein sequence ID" value="KAF5898038.1"/>
    <property type="molecule type" value="Genomic_DNA"/>
</dbReference>
<sequence>SGCGSQGNLFGRKGEINSLAFPDAYPANLQCSWNISVPEGFLVKLHITDLAIAGEAGQCGQDKLTVADSQQSL</sequence>
<organism evidence="5 6">
    <name type="scientific">Clarias magur</name>
    <name type="common">Asian catfish</name>
    <name type="synonym">Macropteronotus magur</name>
    <dbReference type="NCBI Taxonomy" id="1594786"/>
    <lineage>
        <taxon>Eukaryota</taxon>
        <taxon>Metazoa</taxon>
        <taxon>Chordata</taxon>
        <taxon>Craniata</taxon>
        <taxon>Vertebrata</taxon>
        <taxon>Euteleostomi</taxon>
        <taxon>Actinopterygii</taxon>
        <taxon>Neopterygii</taxon>
        <taxon>Teleostei</taxon>
        <taxon>Ostariophysi</taxon>
        <taxon>Siluriformes</taxon>
        <taxon>Clariidae</taxon>
        <taxon>Clarias</taxon>
    </lineage>
</organism>
<dbReference type="PANTHER" id="PTHR24251">
    <property type="entry name" value="OVOCHYMASE-RELATED"/>
    <property type="match status" value="1"/>
</dbReference>
<proteinExistence type="predicted"/>
<dbReference type="PANTHER" id="PTHR24251:SF30">
    <property type="entry name" value="MEMBRANE FRIZZLED-RELATED PROTEIN"/>
    <property type="match status" value="1"/>
</dbReference>
<dbReference type="InterPro" id="IPR035914">
    <property type="entry name" value="Sperma_CUB_dom_sf"/>
</dbReference>
<reference evidence="5" key="1">
    <citation type="submission" date="2020-07" db="EMBL/GenBank/DDBJ databases">
        <title>Clarias magur genome sequencing, assembly and annotation.</title>
        <authorList>
            <person name="Kushwaha B."/>
            <person name="Kumar R."/>
            <person name="Das P."/>
            <person name="Joshi C.G."/>
            <person name="Kumar D."/>
            <person name="Nagpure N.S."/>
            <person name="Pandey M."/>
            <person name="Agarwal S."/>
            <person name="Srivastava S."/>
            <person name="Singh M."/>
            <person name="Sahoo L."/>
            <person name="Jayasankar P."/>
            <person name="Meher P.K."/>
            <person name="Koringa P.G."/>
            <person name="Iquebal M.A."/>
            <person name="Das S.P."/>
            <person name="Bit A."/>
            <person name="Patnaik S."/>
            <person name="Patel N."/>
            <person name="Shah T.M."/>
            <person name="Hinsu A."/>
            <person name="Jena J.K."/>
        </authorList>
    </citation>
    <scope>NUCLEOTIDE SEQUENCE</scope>
    <source>
        <strain evidence="5">CIFAMagur01</strain>
        <tissue evidence="5">Testis</tissue>
    </source>
</reference>
<feature type="non-terminal residue" evidence="5">
    <location>
        <position position="73"/>
    </location>
</feature>
<feature type="non-terminal residue" evidence="5">
    <location>
        <position position="1"/>
    </location>
</feature>
<protein>
    <submittedName>
        <fullName evidence="5">Ovochymase-2-like</fullName>
    </submittedName>
</protein>
<comment type="caution">
    <text evidence="3">Lacks conserved residue(s) required for the propagation of feature annotation.</text>
</comment>
<dbReference type="OrthoDB" id="6261922at2759"/>
<evidence type="ECO:0000256" key="2">
    <source>
        <dbReference type="ARBA" id="ARBA00023157"/>
    </source>
</evidence>
<dbReference type="Pfam" id="PF00431">
    <property type="entry name" value="CUB"/>
    <property type="match status" value="1"/>
</dbReference>
<dbReference type="SUPFAM" id="SSF49854">
    <property type="entry name" value="Spermadhesin, CUB domain"/>
    <property type="match status" value="1"/>
</dbReference>
<evidence type="ECO:0000313" key="6">
    <source>
        <dbReference type="Proteomes" id="UP000727407"/>
    </source>
</evidence>
<keyword evidence="1" id="KW-0677">Repeat</keyword>
<dbReference type="InterPro" id="IPR000859">
    <property type="entry name" value="CUB_dom"/>
</dbReference>
<dbReference type="CDD" id="cd00041">
    <property type="entry name" value="CUB"/>
    <property type="match status" value="1"/>
</dbReference>
<evidence type="ECO:0000313" key="5">
    <source>
        <dbReference type="EMBL" id="KAF5898038.1"/>
    </source>
</evidence>
<dbReference type="AlphaFoldDB" id="A0A8J4X999"/>
<evidence type="ECO:0000259" key="4">
    <source>
        <dbReference type="PROSITE" id="PS01180"/>
    </source>
</evidence>
<dbReference type="PROSITE" id="PS01180">
    <property type="entry name" value="CUB"/>
    <property type="match status" value="1"/>
</dbReference>
<name>A0A8J4X999_CLAMG</name>
<evidence type="ECO:0000256" key="3">
    <source>
        <dbReference type="PROSITE-ProRule" id="PRU00059"/>
    </source>
</evidence>
<evidence type="ECO:0000256" key="1">
    <source>
        <dbReference type="ARBA" id="ARBA00022737"/>
    </source>
</evidence>
<accession>A0A8J4X999</accession>
<keyword evidence="6" id="KW-1185">Reference proteome</keyword>
<dbReference type="Proteomes" id="UP000727407">
    <property type="component" value="Unassembled WGS sequence"/>
</dbReference>
<dbReference type="Gene3D" id="2.60.120.290">
    <property type="entry name" value="Spermadhesin, CUB domain"/>
    <property type="match status" value="1"/>
</dbReference>